<feature type="compositionally biased region" description="Low complexity" evidence="1">
    <location>
        <begin position="1"/>
        <end position="14"/>
    </location>
</feature>
<evidence type="ECO:0000313" key="3">
    <source>
        <dbReference type="Proteomes" id="UP000050794"/>
    </source>
</evidence>
<organism evidence="3 4">
    <name type="scientific">Toxocara canis</name>
    <name type="common">Canine roundworm</name>
    <dbReference type="NCBI Taxonomy" id="6265"/>
    <lineage>
        <taxon>Eukaryota</taxon>
        <taxon>Metazoa</taxon>
        <taxon>Ecdysozoa</taxon>
        <taxon>Nematoda</taxon>
        <taxon>Chromadorea</taxon>
        <taxon>Rhabditida</taxon>
        <taxon>Spirurina</taxon>
        <taxon>Ascaridomorpha</taxon>
        <taxon>Ascaridoidea</taxon>
        <taxon>Toxocaridae</taxon>
        <taxon>Toxocara</taxon>
    </lineage>
</organism>
<dbReference type="WBParaSite" id="TCNE_0000766801-mRNA-1">
    <property type="protein sequence ID" value="TCNE_0000766801-mRNA-1"/>
    <property type="gene ID" value="TCNE_0000766801"/>
</dbReference>
<evidence type="ECO:0000256" key="1">
    <source>
        <dbReference type="SAM" id="MobiDB-lite"/>
    </source>
</evidence>
<name>A0A183UGP8_TOXCA</name>
<dbReference type="AlphaFoldDB" id="A0A183UGP8"/>
<accession>A0A183UGP8</accession>
<evidence type="ECO:0000313" key="2">
    <source>
        <dbReference type="EMBL" id="VDM38989.1"/>
    </source>
</evidence>
<feature type="region of interest" description="Disordered" evidence="1">
    <location>
        <begin position="1"/>
        <end position="23"/>
    </location>
</feature>
<gene>
    <name evidence="2" type="ORF">TCNE_LOCUS7668</name>
</gene>
<proteinExistence type="predicted"/>
<reference evidence="4" key="1">
    <citation type="submission" date="2016-06" db="UniProtKB">
        <authorList>
            <consortium name="WormBaseParasite"/>
        </authorList>
    </citation>
    <scope>IDENTIFICATION</scope>
</reference>
<dbReference type="EMBL" id="UYWY01019731">
    <property type="protein sequence ID" value="VDM38989.1"/>
    <property type="molecule type" value="Genomic_DNA"/>
</dbReference>
<reference evidence="2 3" key="2">
    <citation type="submission" date="2018-11" db="EMBL/GenBank/DDBJ databases">
        <authorList>
            <consortium name="Pathogen Informatics"/>
        </authorList>
    </citation>
    <scope>NUCLEOTIDE SEQUENCE [LARGE SCALE GENOMIC DNA]</scope>
</reference>
<keyword evidence="3" id="KW-1185">Reference proteome</keyword>
<evidence type="ECO:0000313" key="4">
    <source>
        <dbReference type="WBParaSite" id="TCNE_0000766801-mRNA-1"/>
    </source>
</evidence>
<dbReference type="Proteomes" id="UP000050794">
    <property type="component" value="Unassembled WGS sequence"/>
</dbReference>
<sequence>MRCDGAPSPAPAAAGGSGGDTEWTTARRCVGAASSVGLQRARNYSIERANLNERRGFPASGSQDEI</sequence>
<protein>
    <submittedName>
        <fullName evidence="2 4">Uncharacterized protein</fullName>
    </submittedName>
</protein>